<dbReference type="AlphaFoldDB" id="A0A502EZ81"/>
<dbReference type="RefSeq" id="WP_140506224.1">
    <property type="nucleotide sequence ID" value="NZ_RCZH01000005.1"/>
</dbReference>
<dbReference type="EMBL" id="RCZH01000005">
    <property type="protein sequence ID" value="TPG41706.1"/>
    <property type="molecule type" value="Genomic_DNA"/>
</dbReference>
<comment type="caution">
    <text evidence="1">The sequence shown here is derived from an EMBL/GenBank/DDBJ whole genome shotgun (WGS) entry which is preliminary data.</text>
</comment>
<proteinExistence type="predicted"/>
<name>A0A502EZ81_9FLAO</name>
<dbReference type="PROSITE" id="PS51257">
    <property type="entry name" value="PROKAR_LIPOPROTEIN"/>
    <property type="match status" value="1"/>
</dbReference>
<dbReference type="OrthoDB" id="1118927at2"/>
<protein>
    <recommendedName>
        <fullName evidence="3">Lipocalin-like domain-containing protein</fullName>
    </recommendedName>
</protein>
<evidence type="ECO:0008006" key="3">
    <source>
        <dbReference type="Google" id="ProtNLM"/>
    </source>
</evidence>
<sequence length="156" mass="18382">MKKSFYLIVLLIFCSCENSLKDLKKEPKAKEIAGNWKLDVPSYPAMLRYSFKCTDVQLTLHEDGSFEAKNFPNVMNEATTEQYADCQNIEGKWSIEKRMTKEKWAILLIADESQAYGKNKSILFDLFLQNERLILRHSFRDYKDTDSDERLQFFKI</sequence>
<evidence type="ECO:0000313" key="2">
    <source>
        <dbReference type="Proteomes" id="UP000319700"/>
    </source>
</evidence>
<organism evidence="1 2">
    <name type="scientific">Flavobacterium pectinovorum</name>
    <dbReference type="NCBI Taxonomy" id="29533"/>
    <lineage>
        <taxon>Bacteria</taxon>
        <taxon>Pseudomonadati</taxon>
        <taxon>Bacteroidota</taxon>
        <taxon>Flavobacteriia</taxon>
        <taxon>Flavobacteriales</taxon>
        <taxon>Flavobacteriaceae</taxon>
        <taxon>Flavobacterium</taxon>
    </lineage>
</organism>
<evidence type="ECO:0000313" key="1">
    <source>
        <dbReference type="EMBL" id="TPG41706.1"/>
    </source>
</evidence>
<dbReference type="Proteomes" id="UP000319700">
    <property type="component" value="Unassembled WGS sequence"/>
</dbReference>
<accession>A0A502EZ81</accession>
<gene>
    <name evidence="1" type="ORF">EAH81_09505</name>
</gene>
<keyword evidence="2" id="KW-1185">Reference proteome</keyword>
<reference evidence="1 2" key="1">
    <citation type="journal article" date="2019" name="Environ. Microbiol.">
        <title>Species interactions and distinct microbial communities in high Arctic permafrost affected cryosols are associated with the CH4 and CO2 gas fluxes.</title>
        <authorList>
            <person name="Altshuler I."/>
            <person name="Hamel J."/>
            <person name="Turney S."/>
            <person name="Magnuson E."/>
            <person name="Levesque R."/>
            <person name="Greer C."/>
            <person name="Whyte L.G."/>
        </authorList>
    </citation>
    <scope>NUCLEOTIDE SEQUENCE [LARGE SCALE GENOMIC DNA]</scope>
    <source>
        <strain evidence="1 2">42</strain>
    </source>
</reference>